<organism evidence="1 2">
    <name type="scientific">Coniosporium uncinatum</name>
    <dbReference type="NCBI Taxonomy" id="93489"/>
    <lineage>
        <taxon>Eukaryota</taxon>
        <taxon>Fungi</taxon>
        <taxon>Dikarya</taxon>
        <taxon>Ascomycota</taxon>
        <taxon>Pezizomycotina</taxon>
        <taxon>Dothideomycetes</taxon>
        <taxon>Dothideomycetes incertae sedis</taxon>
        <taxon>Coniosporium</taxon>
    </lineage>
</organism>
<feature type="non-terminal residue" evidence="1">
    <location>
        <position position="97"/>
    </location>
</feature>
<accession>A0ACC3DES8</accession>
<reference evidence="1" key="1">
    <citation type="submission" date="2024-09" db="EMBL/GenBank/DDBJ databases">
        <title>Black Yeasts Isolated from many extreme environments.</title>
        <authorList>
            <person name="Coleine C."/>
            <person name="Stajich J.E."/>
            <person name="Selbmann L."/>
        </authorList>
    </citation>
    <scope>NUCLEOTIDE SEQUENCE</scope>
    <source>
        <strain evidence="1">CCFEE 5737</strain>
    </source>
</reference>
<name>A0ACC3DES8_9PEZI</name>
<dbReference type="EMBL" id="JAWDJW010005923">
    <property type="protein sequence ID" value="KAK3066268.1"/>
    <property type="molecule type" value="Genomic_DNA"/>
</dbReference>
<sequence length="97" mass="11207">MPIRPATWADLPTIARVHAAAFSKEALFGQTMHPYQTQHPDDMQLYFFNRFRSEFFDPRARFVVAYTIDANSGAETILGAAKWERQGEAPEFEEPWL</sequence>
<proteinExistence type="predicted"/>
<keyword evidence="2" id="KW-1185">Reference proteome</keyword>
<evidence type="ECO:0000313" key="1">
    <source>
        <dbReference type="EMBL" id="KAK3066268.1"/>
    </source>
</evidence>
<comment type="caution">
    <text evidence="1">The sequence shown here is derived from an EMBL/GenBank/DDBJ whole genome shotgun (WGS) entry which is preliminary data.</text>
</comment>
<protein>
    <submittedName>
        <fullName evidence="1">Uncharacterized protein</fullName>
    </submittedName>
</protein>
<evidence type="ECO:0000313" key="2">
    <source>
        <dbReference type="Proteomes" id="UP001186974"/>
    </source>
</evidence>
<dbReference type="Proteomes" id="UP001186974">
    <property type="component" value="Unassembled WGS sequence"/>
</dbReference>
<gene>
    <name evidence="1" type="ORF">LTS18_001861</name>
</gene>